<feature type="region of interest" description="Disordered" evidence="4">
    <location>
        <begin position="1"/>
        <end position="34"/>
    </location>
</feature>
<dbReference type="PANTHER" id="PTHR45626:SF16">
    <property type="entry name" value="ATP-DEPENDENT HELICASE ULS1"/>
    <property type="match status" value="1"/>
</dbReference>
<dbReference type="Pfam" id="PF00176">
    <property type="entry name" value="SNF2-rel_dom"/>
    <property type="match status" value="1"/>
</dbReference>
<feature type="domain" description="SNF2 N-terminal" evidence="5">
    <location>
        <begin position="105"/>
        <end position="505"/>
    </location>
</feature>
<dbReference type="RefSeq" id="XP_056515397.1">
    <property type="nucleotide sequence ID" value="XM_056652130.1"/>
</dbReference>
<dbReference type="InterPro" id="IPR027417">
    <property type="entry name" value="P-loop_NTPase"/>
</dbReference>
<dbReference type="GO" id="GO:0005524">
    <property type="term" value="F:ATP binding"/>
    <property type="evidence" value="ECO:0007669"/>
    <property type="project" value="UniProtKB-KW"/>
</dbReference>
<name>A0A9W9G4Q7_9EURO</name>
<dbReference type="GO" id="GO:0005634">
    <property type="term" value="C:nucleus"/>
    <property type="evidence" value="ECO:0007669"/>
    <property type="project" value="TreeGrafter"/>
</dbReference>
<dbReference type="AlphaFoldDB" id="A0A9W9G4Q7"/>
<keyword evidence="7" id="KW-1185">Reference proteome</keyword>
<feature type="compositionally biased region" description="Acidic residues" evidence="4">
    <location>
        <begin position="14"/>
        <end position="32"/>
    </location>
</feature>
<comment type="caution">
    <text evidence="6">The sequence shown here is derived from an EMBL/GenBank/DDBJ whole genome shotgun (WGS) entry which is preliminary data.</text>
</comment>
<keyword evidence="3" id="KW-0067">ATP-binding</keyword>
<gene>
    <name evidence="6" type="ORF">NUU61_001548</name>
</gene>
<accession>A0A9W9G4Q7</accession>
<evidence type="ECO:0000259" key="5">
    <source>
        <dbReference type="Pfam" id="PF00176"/>
    </source>
</evidence>
<dbReference type="GO" id="GO:0006281">
    <property type="term" value="P:DNA repair"/>
    <property type="evidence" value="ECO:0007669"/>
    <property type="project" value="TreeGrafter"/>
</dbReference>
<organism evidence="6 7">
    <name type="scientific">Penicillium alfredii</name>
    <dbReference type="NCBI Taxonomy" id="1506179"/>
    <lineage>
        <taxon>Eukaryota</taxon>
        <taxon>Fungi</taxon>
        <taxon>Dikarya</taxon>
        <taxon>Ascomycota</taxon>
        <taxon>Pezizomycotina</taxon>
        <taxon>Eurotiomycetes</taxon>
        <taxon>Eurotiomycetidae</taxon>
        <taxon>Eurotiales</taxon>
        <taxon>Aspergillaceae</taxon>
        <taxon>Penicillium</taxon>
    </lineage>
</organism>
<dbReference type="Proteomes" id="UP001141434">
    <property type="component" value="Unassembled WGS sequence"/>
</dbReference>
<reference evidence="6" key="2">
    <citation type="journal article" date="2023" name="IMA Fungus">
        <title>Comparative genomic study of the Penicillium genus elucidates a diverse pangenome and 15 lateral gene transfer events.</title>
        <authorList>
            <person name="Petersen C."/>
            <person name="Sorensen T."/>
            <person name="Nielsen M.R."/>
            <person name="Sondergaard T.E."/>
            <person name="Sorensen J.L."/>
            <person name="Fitzpatrick D.A."/>
            <person name="Frisvad J.C."/>
            <person name="Nielsen K.L."/>
        </authorList>
    </citation>
    <scope>NUCLEOTIDE SEQUENCE</scope>
    <source>
        <strain evidence="6">IBT 34128</strain>
    </source>
</reference>
<reference evidence="6" key="1">
    <citation type="submission" date="2022-11" db="EMBL/GenBank/DDBJ databases">
        <authorList>
            <person name="Petersen C."/>
        </authorList>
    </citation>
    <scope>NUCLEOTIDE SEQUENCE</scope>
    <source>
        <strain evidence="6">IBT 34128</strain>
    </source>
</reference>
<dbReference type="OrthoDB" id="4511048at2759"/>
<proteinExistence type="predicted"/>
<dbReference type="PANTHER" id="PTHR45626">
    <property type="entry name" value="TRANSCRIPTION TERMINATION FACTOR 2-RELATED"/>
    <property type="match status" value="1"/>
</dbReference>
<keyword evidence="1" id="KW-0547">Nucleotide-binding</keyword>
<feature type="region of interest" description="Disordered" evidence="4">
    <location>
        <begin position="724"/>
        <end position="752"/>
    </location>
</feature>
<dbReference type="InterPro" id="IPR038718">
    <property type="entry name" value="SNF2-like_sf"/>
</dbReference>
<dbReference type="InterPro" id="IPR000330">
    <property type="entry name" value="SNF2_N"/>
</dbReference>
<keyword evidence="2" id="KW-0378">Hydrolase</keyword>
<dbReference type="SUPFAM" id="SSF52540">
    <property type="entry name" value="P-loop containing nucleoside triphosphate hydrolases"/>
    <property type="match status" value="3"/>
</dbReference>
<dbReference type="Gene3D" id="3.40.50.10810">
    <property type="entry name" value="Tandem AAA-ATPase domain"/>
    <property type="match status" value="1"/>
</dbReference>
<evidence type="ECO:0000313" key="7">
    <source>
        <dbReference type="Proteomes" id="UP001141434"/>
    </source>
</evidence>
<sequence>MTGDTRDAPIIIDTTDDAGDDSDEDDSEDLDNDGAHDFVQTLLAQAGQAKNTRLDEVTANFELDRLNDPELWRMCQRFYKLRGMEGQTPSREIEIDGLNISLKPHQAFAAFYMLRSERRRHGGFLADEMGLGKTITTLAVCVLSRWLDTARIPLEAIPLTYRKEPFPVTQPIARVPTSSPSVLLRNWGQEWNKVVNTGHPRLQMTLLVGHRDNRALQRSDVRSWETLAQNNPSHHSLRFARARELAGALAWQKLLGTGDRQLCPRDQELIQEWMDAKDRRFPRERSQLWTGNWGKDCLVVLTTPQSYGTQVADALNCEATVEDASDRSNATGSVCGALWGRAFRDECHQERNEAKTYEVLKGFRGGTRLWFLSGTPFEISPADLARYVDCLWDQAWKDIPELARCSRADFEELGRQFISARDHRRTAMVVSEFRRRLQALGFIRRTVSSKWFGSDLLTLPEAERQDIACALDPAMRRAFRMELEQEYRQTQTRTVDKATNILHRLRLFTTFPALAQVSRQEHLPLTLDDINQQPWAHNQGGSFRTSPFQQHLRSILKGSAKFKQLCSLVQGLQRDSNGEHAKILVMSEFPVAAIITYLGLAEAFPEKHPVLLLSGQPQRNQRYIDAFNEMNTGSERFVENARGQFDRVTSPGVLVSTTRVLGLGFTCVRAFHAVLLEPSLLKSTEEQAFGRIRRIGQMNRRVYQVRLLTKDSEVEGQIVQRQATRQELQSSHVMPGQTSSSEKQELGDSGQE</sequence>
<protein>
    <recommendedName>
        <fullName evidence="5">SNF2 N-terminal domain-containing protein</fullName>
    </recommendedName>
</protein>
<evidence type="ECO:0000256" key="3">
    <source>
        <dbReference type="ARBA" id="ARBA00022840"/>
    </source>
</evidence>
<evidence type="ECO:0000256" key="4">
    <source>
        <dbReference type="SAM" id="MobiDB-lite"/>
    </source>
</evidence>
<dbReference type="Gene3D" id="3.40.50.300">
    <property type="entry name" value="P-loop containing nucleotide triphosphate hydrolases"/>
    <property type="match status" value="1"/>
</dbReference>
<dbReference type="GeneID" id="81391298"/>
<dbReference type="GO" id="GO:0016787">
    <property type="term" value="F:hydrolase activity"/>
    <property type="evidence" value="ECO:0007669"/>
    <property type="project" value="UniProtKB-KW"/>
</dbReference>
<evidence type="ECO:0000256" key="1">
    <source>
        <dbReference type="ARBA" id="ARBA00022741"/>
    </source>
</evidence>
<feature type="compositionally biased region" description="Polar residues" evidence="4">
    <location>
        <begin position="724"/>
        <end position="741"/>
    </location>
</feature>
<evidence type="ECO:0000313" key="6">
    <source>
        <dbReference type="EMBL" id="KAJ5111918.1"/>
    </source>
</evidence>
<dbReference type="EMBL" id="JAPMSZ010000002">
    <property type="protein sequence ID" value="KAJ5111918.1"/>
    <property type="molecule type" value="Genomic_DNA"/>
</dbReference>
<evidence type="ECO:0000256" key="2">
    <source>
        <dbReference type="ARBA" id="ARBA00022801"/>
    </source>
</evidence>
<dbReference type="InterPro" id="IPR050628">
    <property type="entry name" value="SNF2_RAD54_helicase_TF"/>
</dbReference>
<dbReference type="GO" id="GO:0008094">
    <property type="term" value="F:ATP-dependent activity, acting on DNA"/>
    <property type="evidence" value="ECO:0007669"/>
    <property type="project" value="TreeGrafter"/>
</dbReference>